<name>A0A6A6YCT3_9PEZI</name>
<evidence type="ECO:0000313" key="4">
    <source>
        <dbReference type="RefSeq" id="XP_033572869.1"/>
    </source>
</evidence>
<dbReference type="Proteomes" id="UP000504636">
    <property type="component" value="Unplaced"/>
</dbReference>
<accession>A0A6A6YCT3</accession>
<dbReference type="GeneID" id="54463190"/>
<keyword evidence="3" id="KW-1185">Reference proteome</keyword>
<organism evidence="2">
    <name type="scientific">Mytilinidion resinicola</name>
    <dbReference type="NCBI Taxonomy" id="574789"/>
    <lineage>
        <taxon>Eukaryota</taxon>
        <taxon>Fungi</taxon>
        <taxon>Dikarya</taxon>
        <taxon>Ascomycota</taxon>
        <taxon>Pezizomycotina</taxon>
        <taxon>Dothideomycetes</taxon>
        <taxon>Pleosporomycetidae</taxon>
        <taxon>Mytilinidiales</taxon>
        <taxon>Mytilinidiaceae</taxon>
        <taxon>Mytilinidion</taxon>
    </lineage>
</organism>
<dbReference type="EMBL" id="MU003708">
    <property type="protein sequence ID" value="KAF2805905.1"/>
    <property type="molecule type" value="Genomic_DNA"/>
</dbReference>
<evidence type="ECO:0000313" key="3">
    <source>
        <dbReference type="Proteomes" id="UP000504636"/>
    </source>
</evidence>
<gene>
    <name evidence="2 4" type="ORF">BDZ99DRAFT_479928</name>
</gene>
<proteinExistence type="predicted"/>
<dbReference type="OrthoDB" id="432970at2759"/>
<evidence type="ECO:0000313" key="2">
    <source>
        <dbReference type="EMBL" id="KAF2805905.1"/>
    </source>
</evidence>
<sequence>MDPALDQTELTDIHKRLIQASKELRELVGGKQKLEAGAEEDDGSTRAMLQEFVMLCMLTMRVMSTLTAVEPVASSEKELIAMQAELAFKEGSFPAGTPLDEQWSLTAFRECDLTVFMFVDVLGELIGEKGKATWWIVDCPKIGKKIWVKNKKTTEQKMYSHSVIRVDIGGRSYILDPTGCQMGWWELVSDLEGYVARHSQNGEDLIPANVIEEQKQYPAGCFGIEMRAVIREAFMDYQVDETVLIDKLVALSPDDRAAEYTKLWLHVAARLQWRDNGLRRWTIGTPRLGVKLGSVHGAAIHKLHSHPLQAFQQQHLAHRITTLPKPTSSCTHDVPLPPSPSPPHPPPLHRLSTLFPSLSSLPSTPAPPDMAKTETSGDAERTKAFAEALKGLEQLDIEPKVPNLDPKDYNTVRMTAESVIRLCKDVVRRVSFANVEDIINDEPAGNILGVARDAKVAFTGGSFPPGTPEEQKMALVAYRQCDLSVSLCVELLQEILGGEVLVDWCTFTPQEKKIKKIWISDKDFPDYHIFRHSVIMFRGGKLCMIADPTYEQLGCTVSVLPEVDFENAHECYLNAADKETEMQIFSGFWAEVREVMARGVVECYGEKKMFRKMKKMAPEERHAMQKALTENVGAAVVALKDAWAPTLEKWGRKGLRGERV</sequence>
<dbReference type="RefSeq" id="XP_033572869.1">
    <property type="nucleotide sequence ID" value="XM_033722297.1"/>
</dbReference>
<evidence type="ECO:0000256" key="1">
    <source>
        <dbReference type="SAM" id="MobiDB-lite"/>
    </source>
</evidence>
<feature type="compositionally biased region" description="Low complexity" evidence="1">
    <location>
        <begin position="349"/>
        <end position="363"/>
    </location>
</feature>
<dbReference type="AlphaFoldDB" id="A0A6A6YCT3"/>
<reference evidence="4" key="2">
    <citation type="submission" date="2020-04" db="EMBL/GenBank/DDBJ databases">
        <authorList>
            <consortium name="NCBI Genome Project"/>
        </authorList>
    </citation>
    <scope>NUCLEOTIDE SEQUENCE</scope>
    <source>
        <strain evidence="4">CBS 304.34</strain>
    </source>
</reference>
<protein>
    <submittedName>
        <fullName evidence="2 4">Uncharacterized protein</fullName>
    </submittedName>
</protein>
<reference evidence="2 4" key="1">
    <citation type="journal article" date="2020" name="Stud. Mycol.">
        <title>101 Dothideomycetes genomes: a test case for predicting lifestyles and emergence of pathogens.</title>
        <authorList>
            <person name="Haridas S."/>
            <person name="Albert R."/>
            <person name="Binder M."/>
            <person name="Bloem J."/>
            <person name="Labutti K."/>
            <person name="Salamov A."/>
            <person name="Andreopoulos B."/>
            <person name="Baker S."/>
            <person name="Barry K."/>
            <person name="Bills G."/>
            <person name="Bluhm B."/>
            <person name="Cannon C."/>
            <person name="Castanera R."/>
            <person name="Culley D."/>
            <person name="Daum C."/>
            <person name="Ezra D."/>
            <person name="Gonzalez J."/>
            <person name="Henrissat B."/>
            <person name="Kuo A."/>
            <person name="Liang C."/>
            <person name="Lipzen A."/>
            <person name="Lutzoni F."/>
            <person name="Magnuson J."/>
            <person name="Mondo S."/>
            <person name="Nolan M."/>
            <person name="Ohm R."/>
            <person name="Pangilinan J."/>
            <person name="Park H.-J."/>
            <person name="Ramirez L."/>
            <person name="Alfaro M."/>
            <person name="Sun H."/>
            <person name="Tritt A."/>
            <person name="Yoshinaga Y."/>
            <person name="Zwiers L.-H."/>
            <person name="Turgeon B."/>
            <person name="Goodwin S."/>
            <person name="Spatafora J."/>
            <person name="Crous P."/>
            <person name="Grigoriev I."/>
        </authorList>
    </citation>
    <scope>NUCLEOTIDE SEQUENCE</scope>
    <source>
        <strain evidence="2 4">CBS 304.34</strain>
    </source>
</reference>
<reference evidence="4" key="3">
    <citation type="submission" date="2025-04" db="UniProtKB">
        <authorList>
            <consortium name="RefSeq"/>
        </authorList>
    </citation>
    <scope>IDENTIFICATION</scope>
    <source>
        <strain evidence="4">CBS 304.34</strain>
    </source>
</reference>
<feature type="region of interest" description="Disordered" evidence="1">
    <location>
        <begin position="323"/>
        <end position="376"/>
    </location>
</feature>
<feature type="compositionally biased region" description="Pro residues" evidence="1">
    <location>
        <begin position="335"/>
        <end position="348"/>
    </location>
</feature>